<dbReference type="EnsemblBacteria" id="AAQ00225">
    <property type="protein sequence ID" value="AAQ00225"/>
    <property type="gene ID" value="Pro_1180"/>
</dbReference>
<evidence type="ECO:0000313" key="2">
    <source>
        <dbReference type="EMBL" id="AAQ00225.1"/>
    </source>
</evidence>
<dbReference type="InterPro" id="IPR037119">
    <property type="entry name" value="Haem_oxidase_HugZ-like_sf"/>
</dbReference>
<dbReference type="STRING" id="167539.Pro_1180"/>
<dbReference type="AlphaFoldDB" id="Q7VBB7"/>
<sequence length="88" mass="9821">MTNDPMTTEVSARICNHMNSDHKDTLAKYAIHYGGINSVSTVEMLEITSLWMKLKVDGNDLQIPFDHTLIDSSDAHKTLVSMSKSIPE</sequence>
<accession>Q7VBB7</accession>
<dbReference type="eggNOG" id="COG0748">
    <property type="taxonomic scope" value="Bacteria"/>
</dbReference>
<dbReference type="PANTHER" id="PTHR37783:SF1">
    <property type="entry name" value="MEMBRANE PROTEIN, PUTATIVE (AFU_ORTHOLOGUE AFUA_1G04315)-RELATED"/>
    <property type="match status" value="1"/>
</dbReference>
<dbReference type="SUPFAM" id="SSF50475">
    <property type="entry name" value="FMN-binding split barrel"/>
    <property type="match status" value="1"/>
</dbReference>
<dbReference type="InterPro" id="IPR019595">
    <property type="entry name" value="DUF2470"/>
</dbReference>
<dbReference type="HOGENOM" id="CLU_174720_0_0_3"/>
<dbReference type="Gene3D" id="3.20.180.10">
    <property type="entry name" value="PNP-oxidase-like"/>
    <property type="match status" value="1"/>
</dbReference>
<dbReference type="PANTHER" id="PTHR37783">
    <property type="entry name" value="MEMBRANE PROTEIN, PUTATIVE (AFU_ORTHOLOGUE AFUA_1G04315)-RELATED"/>
    <property type="match status" value="1"/>
</dbReference>
<gene>
    <name evidence="2" type="primary">hugZ</name>
    <name evidence="2" type="ordered locus">Pro_1180</name>
</gene>
<evidence type="ECO:0000313" key="3">
    <source>
        <dbReference type="Proteomes" id="UP000001420"/>
    </source>
</evidence>
<feature type="domain" description="DUF2470" evidence="1">
    <location>
        <begin position="11"/>
        <end position="82"/>
    </location>
</feature>
<dbReference type="OrthoDB" id="9814594at2"/>
<dbReference type="PATRIC" id="fig|167539.5.peg.1236"/>
<dbReference type="KEGG" id="pma:Pro_1180"/>
<name>Q7VBB7_PROMA</name>
<dbReference type="EMBL" id="AE017126">
    <property type="protein sequence ID" value="AAQ00225.1"/>
    <property type="molecule type" value="Genomic_DNA"/>
</dbReference>
<evidence type="ECO:0000259" key="1">
    <source>
        <dbReference type="Pfam" id="PF10615"/>
    </source>
</evidence>
<proteinExistence type="predicted"/>
<dbReference type="Pfam" id="PF10615">
    <property type="entry name" value="DUF2470"/>
    <property type="match status" value="1"/>
</dbReference>
<reference evidence="2 3" key="1">
    <citation type="journal article" date="2003" name="Proc. Natl. Acad. Sci. U.S.A.">
        <title>Genome sequence of the cyanobacterium Prochlorococcus marinus SS120, a nearly minimal oxyphototrophic genome.</title>
        <authorList>
            <person name="Dufresne A."/>
            <person name="Salanoubat M."/>
            <person name="Partensky F."/>
            <person name="Artiguenave F."/>
            <person name="Axmann I.M."/>
            <person name="Barbe V."/>
            <person name="Duprat S."/>
            <person name="Galperin M.Y."/>
            <person name="Koonin E.V."/>
            <person name="Le Gall F."/>
            <person name="Makarova K.S."/>
            <person name="Ostrowski M."/>
            <person name="Oztas S."/>
            <person name="Robert C."/>
            <person name="Rogozin I.B."/>
            <person name="Scanlan D.J."/>
            <person name="Tandeau de Marsac N."/>
            <person name="Weissenbach J."/>
            <person name="Wincker P."/>
            <person name="Wolf Y.I."/>
            <person name="Hess W.R."/>
        </authorList>
    </citation>
    <scope>NUCLEOTIDE SEQUENCE [LARGE SCALE GENOMIC DNA]</scope>
    <source>
        <strain evidence="3">SARG / CCMP1375 / SS120</strain>
    </source>
</reference>
<dbReference type="RefSeq" id="WP_011125332.1">
    <property type="nucleotide sequence ID" value="NC_005042.1"/>
</dbReference>
<keyword evidence="3" id="KW-1185">Reference proteome</keyword>
<dbReference type="Proteomes" id="UP000001420">
    <property type="component" value="Chromosome"/>
</dbReference>
<protein>
    <submittedName>
        <fullName evidence="2">Heme iron utilization protein</fullName>
    </submittedName>
</protein>
<organism evidence="2 3">
    <name type="scientific">Prochlorococcus marinus (strain SARG / CCMP1375 / SS120)</name>
    <dbReference type="NCBI Taxonomy" id="167539"/>
    <lineage>
        <taxon>Bacteria</taxon>
        <taxon>Bacillati</taxon>
        <taxon>Cyanobacteriota</taxon>
        <taxon>Cyanophyceae</taxon>
        <taxon>Synechococcales</taxon>
        <taxon>Prochlorococcaceae</taxon>
        <taxon>Prochlorococcus</taxon>
    </lineage>
</organism>